<dbReference type="Proteomes" id="UP001436297">
    <property type="component" value="Chromosome"/>
</dbReference>
<dbReference type="InterPro" id="IPR000801">
    <property type="entry name" value="Esterase-like"/>
</dbReference>
<evidence type="ECO:0000313" key="2">
    <source>
        <dbReference type="Proteomes" id="UP001436297"/>
    </source>
</evidence>
<name>A0ABZ3EEG3_9STAP</name>
<protein>
    <submittedName>
        <fullName evidence="1">Alpha/beta hydrolase family protein</fullName>
    </submittedName>
</protein>
<dbReference type="Pfam" id="PF00756">
    <property type="entry name" value="Esterase"/>
    <property type="match status" value="1"/>
</dbReference>
<proteinExistence type="predicted"/>
<evidence type="ECO:0000313" key="1">
    <source>
        <dbReference type="EMBL" id="XAF70858.1"/>
    </source>
</evidence>
<dbReference type="RefSeq" id="WP_251942475.1">
    <property type="nucleotide sequence ID" value="NZ_CP128355.1"/>
</dbReference>
<keyword evidence="1" id="KW-0378">Hydrolase</keyword>
<dbReference type="InterPro" id="IPR050583">
    <property type="entry name" value="Mycobacterial_A85_antigen"/>
</dbReference>
<organism evidence="1 2">
    <name type="scientific">Staphylococcus hsinchuensis</name>
    <dbReference type="NCBI Taxonomy" id="3051183"/>
    <lineage>
        <taxon>Bacteria</taxon>
        <taxon>Bacillati</taxon>
        <taxon>Bacillota</taxon>
        <taxon>Bacilli</taxon>
        <taxon>Bacillales</taxon>
        <taxon>Staphylococcaceae</taxon>
        <taxon>Staphylococcus</taxon>
    </lineage>
</organism>
<accession>A0ABZ3EEG3</accession>
<sequence length="253" mass="29144">MAFLSLNYKSKTIGKDQTLSVILPEDDSYFDSKAQPKQLKSLMLLHGLSSDSTSYVRYTSIERYANEHQLAIIMPSADHSFYSNMKYGHSYYDYILEVYDYVHQVLPLSRERKDNFIAGHSMGGYGTMKYALTQGARFAKACSLSAVFKAETFMYINWPDFSPEAIAGTNKQTQGTDLDLYHLVDQAAESKMQLPELLIMCGRTDELFDENVRFIHYLDDKGIDYQFKDEPGNHDYAYWDHAIKQAIEWMVES</sequence>
<reference evidence="1 2" key="1">
    <citation type="journal article" date="2024" name="Pathogens">
        <title>Staphylococcus hsinchuensis sp. nov., Isolated from Soymilk.</title>
        <authorList>
            <person name="Wang Y.T."/>
            <person name="Lin Y.C."/>
            <person name="Hsieh Y.H."/>
            <person name="Lin Y.T."/>
            <person name="Hamada M."/>
            <person name="Chen C.C."/>
            <person name="Liou J.S."/>
            <person name="Lee A.Y."/>
            <person name="Zhang W.L."/>
            <person name="Chen Y.T."/>
            <person name="Huang C.H."/>
        </authorList>
    </citation>
    <scope>NUCLEOTIDE SEQUENCE [LARGE SCALE GENOMIC DNA]</scope>
    <source>
        <strain evidence="1 2">H164</strain>
    </source>
</reference>
<keyword evidence="2" id="KW-1185">Reference proteome</keyword>
<gene>
    <name evidence="1" type="ORF">QQM35_01695</name>
</gene>
<dbReference type="SUPFAM" id="SSF53474">
    <property type="entry name" value="alpha/beta-Hydrolases"/>
    <property type="match status" value="1"/>
</dbReference>
<dbReference type="EMBL" id="CP128355">
    <property type="protein sequence ID" value="XAF70858.1"/>
    <property type="molecule type" value="Genomic_DNA"/>
</dbReference>
<dbReference type="InterPro" id="IPR029058">
    <property type="entry name" value="AB_hydrolase_fold"/>
</dbReference>
<dbReference type="Gene3D" id="3.40.50.1820">
    <property type="entry name" value="alpha/beta hydrolase"/>
    <property type="match status" value="1"/>
</dbReference>
<dbReference type="PANTHER" id="PTHR48098:SF1">
    <property type="entry name" value="DIACYLGLYCEROL ACYLTRANSFERASE_MYCOLYLTRANSFERASE AG85A"/>
    <property type="match status" value="1"/>
</dbReference>
<dbReference type="GO" id="GO:0016787">
    <property type="term" value="F:hydrolase activity"/>
    <property type="evidence" value="ECO:0007669"/>
    <property type="project" value="UniProtKB-KW"/>
</dbReference>
<dbReference type="PANTHER" id="PTHR48098">
    <property type="entry name" value="ENTEROCHELIN ESTERASE-RELATED"/>
    <property type="match status" value="1"/>
</dbReference>